<keyword evidence="2" id="KW-1185">Reference proteome</keyword>
<sequence length="422" mass="45964">MHLLLGLLFLGVLAYLFHRIFLAPAAVQTALQQAEAGRSERGFAFLSNGLLFLRPHGGELQQLHSPYVQEAIDRRERARDRHSWKQGTSFGISAGGNMRNFEAGDKPVLATTAAFEANGDLLYFLKDEGIGGLFRREAASGNELRVLLRQHLHLEDLSLSPDGSTLAASSRQSAGIANLALFNRDGSAFREVSGGDTVDAAPAWIPDAPRRLLFQSSGLARDENGYIVAQGNASIQMLDMDTGSVAPILENPRFDFLKPRVSPAGDLLFIRRPYELPRYGSASMFVDTLLFPFRLLRAVFHYLNFFSLMYTRKPLTSASGPAVQADLKSILLQGRRIDAEKALRSERPVQGVASLVPSSWELVSRTRAGLETVLATNVASYDLGTDGSIVYSNGRGVFVIGPDGRAGLALRDQLVAEVFASA</sequence>
<dbReference type="Gene3D" id="2.120.10.30">
    <property type="entry name" value="TolB, C-terminal domain"/>
    <property type="match status" value="1"/>
</dbReference>
<dbReference type="SUPFAM" id="SSF82171">
    <property type="entry name" value="DPP6 N-terminal domain-like"/>
    <property type="match status" value="1"/>
</dbReference>
<dbReference type="InterPro" id="IPR011042">
    <property type="entry name" value="6-blade_b-propeller_TolB-like"/>
</dbReference>
<gene>
    <name evidence="1" type="ORF">HJ583_010500</name>
</gene>
<accession>A0ABX2IFJ3</accession>
<dbReference type="EMBL" id="JABCSC020000002">
    <property type="protein sequence ID" value="NSL55454.1"/>
    <property type="molecule type" value="Genomic_DNA"/>
</dbReference>
<evidence type="ECO:0000313" key="1">
    <source>
        <dbReference type="EMBL" id="NSL55454.1"/>
    </source>
</evidence>
<organism evidence="1 2">
    <name type="scientific">Uliginosibacterium aquaticum</name>
    <dbReference type="NCBI Taxonomy" id="2731212"/>
    <lineage>
        <taxon>Bacteria</taxon>
        <taxon>Pseudomonadati</taxon>
        <taxon>Pseudomonadota</taxon>
        <taxon>Betaproteobacteria</taxon>
        <taxon>Rhodocyclales</taxon>
        <taxon>Zoogloeaceae</taxon>
        <taxon>Uliginosibacterium</taxon>
    </lineage>
</organism>
<dbReference type="Proteomes" id="UP000778523">
    <property type="component" value="Unassembled WGS sequence"/>
</dbReference>
<name>A0ABX2IFJ3_9RHOO</name>
<reference evidence="1 2" key="1">
    <citation type="submission" date="2020-06" db="EMBL/GenBank/DDBJ databases">
        <title>Draft genome of Uliginosibacterium sp. IMCC34675.</title>
        <authorList>
            <person name="Song J."/>
        </authorList>
    </citation>
    <scope>NUCLEOTIDE SEQUENCE [LARGE SCALE GENOMIC DNA]</scope>
    <source>
        <strain evidence="1 2">IMCC34675</strain>
    </source>
</reference>
<comment type="caution">
    <text evidence="1">The sequence shown here is derived from an EMBL/GenBank/DDBJ whole genome shotgun (WGS) entry which is preliminary data.</text>
</comment>
<proteinExistence type="predicted"/>
<dbReference type="RefSeq" id="WP_170021854.1">
    <property type="nucleotide sequence ID" value="NZ_JABCSC020000002.1"/>
</dbReference>
<protein>
    <submittedName>
        <fullName evidence="1">Uncharacterized protein</fullName>
    </submittedName>
</protein>
<evidence type="ECO:0000313" key="2">
    <source>
        <dbReference type="Proteomes" id="UP000778523"/>
    </source>
</evidence>